<dbReference type="GO" id="GO:0005524">
    <property type="term" value="F:ATP binding"/>
    <property type="evidence" value="ECO:0007669"/>
    <property type="project" value="UniProtKB-KW"/>
</dbReference>
<evidence type="ECO:0000256" key="2">
    <source>
        <dbReference type="ARBA" id="ARBA00022679"/>
    </source>
</evidence>
<dbReference type="OrthoDB" id="9806661at2"/>
<dbReference type="AlphaFoldDB" id="A0A377GVU6"/>
<keyword evidence="7 9" id="KW-0173">Coenzyme A biosynthesis</keyword>
<dbReference type="InterPro" id="IPR014729">
    <property type="entry name" value="Rossmann-like_a/b/a_fold"/>
</dbReference>
<keyword evidence="4 9" id="KW-0547">Nucleotide-binding</keyword>
<organism evidence="11 12">
    <name type="scientific">Fusobacterium necrogenes</name>
    <dbReference type="NCBI Taxonomy" id="858"/>
    <lineage>
        <taxon>Bacteria</taxon>
        <taxon>Fusobacteriati</taxon>
        <taxon>Fusobacteriota</taxon>
        <taxon>Fusobacteriia</taxon>
        <taxon>Fusobacteriales</taxon>
        <taxon>Fusobacteriaceae</taxon>
        <taxon>Fusobacterium</taxon>
    </lineage>
</organism>
<evidence type="ECO:0000313" key="12">
    <source>
        <dbReference type="Proteomes" id="UP000255328"/>
    </source>
</evidence>
<evidence type="ECO:0000256" key="3">
    <source>
        <dbReference type="ARBA" id="ARBA00022695"/>
    </source>
</evidence>
<feature type="binding site" evidence="9">
    <location>
        <position position="17"/>
    </location>
    <ligand>
        <name>ATP</name>
        <dbReference type="ChEBI" id="CHEBI:30616"/>
    </ligand>
</feature>
<comment type="subunit">
    <text evidence="9">Homohexamer.</text>
</comment>
<dbReference type="PRINTS" id="PR01020">
    <property type="entry name" value="LPSBIOSNTHSS"/>
</dbReference>
<dbReference type="PANTHER" id="PTHR21342:SF1">
    <property type="entry name" value="PHOSPHOPANTETHEINE ADENYLYLTRANSFERASE"/>
    <property type="match status" value="1"/>
</dbReference>
<dbReference type="InterPro" id="IPR004821">
    <property type="entry name" value="Cyt_trans-like"/>
</dbReference>
<comment type="function">
    <text evidence="9">Reversibly transfers an adenylyl group from ATP to 4'-phosphopantetheine, yielding dephospho-CoA (dPCoA) and pyrophosphate.</text>
</comment>
<feature type="binding site" evidence="9">
    <location>
        <position position="9"/>
    </location>
    <ligand>
        <name>substrate</name>
    </ligand>
</feature>
<sequence length="164" mass="18702">MRIGVYAGSFDPITKGHFDVIKKSLKITDKLIVAVMNNVNKKCWFSLEERKRLIEILVAEFGEKIEVKNFDGLLIDFMKENKAEIIIRGLRAVSDFEYELGYAFVNHDLSYGEVETIFVPAAREYMYLSASSVREAATVGARLDIFVDERIIDIIKRKADSLKG</sequence>
<keyword evidence="1 9" id="KW-0963">Cytoplasm</keyword>
<comment type="cofactor">
    <cofactor evidence="9">
        <name>Mg(2+)</name>
        <dbReference type="ChEBI" id="CHEBI:18420"/>
    </cofactor>
</comment>
<dbReference type="SUPFAM" id="SSF52374">
    <property type="entry name" value="Nucleotidylyl transferase"/>
    <property type="match status" value="1"/>
</dbReference>
<dbReference type="NCBIfam" id="TIGR00125">
    <property type="entry name" value="cyt_tran_rel"/>
    <property type="match status" value="1"/>
</dbReference>
<comment type="subcellular location">
    <subcellularLocation>
        <location evidence="9">Cytoplasm</location>
    </subcellularLocation>
</comment>
<proteinExistence type="inferred from homology"/>
<dbReference type="GO" id="GO:0004595">
    <property type="term" value="F:pantetheine-phosphate adenylyltransferase activity"/>
    <property type="evidence" value="ECO:0007669"/>
    <property type="project" value="UniProtKB-UniRule"/>
</dbReference>
<dbReference type="Pfam" id="PF01467">
    <property type="entry name" value="CTP_transf_like"/>
    <property type="match status" value="1"/>
</dbReference>
<feature type="binding site" evidence="9">
    <location>
        <position position="41"/>
    </location>
    <ligand>
        <name>substrate</name>
    </ligand>
</feature>
<keyword evidence="6 9" id="KW-0460">Magnesium</keyword>
<feature type="binding site" evidence="9">
    <location>
        <position position="74"/>
    </location>
    <ligand>
        <name>substrate</name>
    </ligand>
</feature>
<evidence type="ECO:0000256" key="8">
    <source>
        <dbReference type="ARBA" id="ARBA00029346"/>
    </source>
</evidence>
<gene>
    <name evidence="9 11" type="primary">coaD</name>
    <name evidence="11" type="ORF">NCTC10723_00173</name>
</gene>
<dbReference type="UniPathway" id="UPA00241">
    <property type="reaction ID" value="UER00355"/>
</dbReference>
<dbReference type="GO" id="GO:0005737">
    <property type="term" value="C:cytoplasm"/>
    <property type="evidence" value="ECO:0007669"/>
    <property type="project" value="UniProtKB-SubCell"/>
</dbReference>
<feature type="binding site" evidence="9">
    <location>
        <position position="88"/>
    </location>
    <ligand>
        <name>substrate</name>
    </ligand>
</feature>
<keyword evidence="5 9" id="KW-0067">ATP-binding</keyword>
<comment type="pathway">
    <text evidence="9">Cofactor biosynthesis; coenzyme A biosynthesis; CoA from (R)-pantothenate: step 4/5.</text>
</comment>
<comment type="catalytic activity">
    <reaction evidence="8 9">
        <text>(R)-4'-phosphopantetheine + ATP + H(+) = 3'-dephospho-CoA + diphosphate</text>
        <dbReference type="Rhea" id="RHEA:19801"/>
        <dbReference type="ChEBI" id="CHEBI:15378"/>
        <dbReference type="ChEBI" id="CHEBI:30616"/>
        <dbReference type="ChEBI" id="CHEBI:33019"/>
        <dbReference type="ChEBI" id="CHEBI:57328"/>
        <dbReference type="ChEBI" id="CHEBI:61723"/>
        <dbReference type="EC" id="2.7.7.3"/>
    </reaction>
</comment>
<evidence type="ECO:0000256" key="1">
    <source>
        <dbReference type="ARBA" id="ARBA00022490"/>
    </source>
</evidence>
<keyword evidence="12" id="KW-1185">Reference proteome</keyword>
<keyword evidence="3 9" id="KW-0548">Nucleotidyltransferase</keyword>
<accession>A0A377GVU6</accession>
<evidence type="ECO:0000256" key="9">
    <source>
        <dbReference type="HAMAP-Rule" id="MF_00151"/>
    </source>
</evidence>
<feature type="binding site" evidence="9">
    <location>
        <begin position="9"/>
        <end position="10"/>
    </location>
    <ligand>
        <name>ATP</name>
        <dbReference type="ChEBI" id="CHEBI:30616"/>
    </ligand>
</feature>
<dbReference type="RefSeq" id="WP_115268443.1">
    <property type="nucleotide sequence ID" value="NZ_CASFEE010000004.1"/>
</dbReference>
<comment type="similarity">
    <text evidence="9">Belongs to the bacterial CoaD family.</text>
</comment>
<feature type="binding site" evidence="9">
    <location>
        <begin position="89"/>
        <end position="91"/>
    </location>
    <ligand>
        <name>ATP</name>
        <dbReference type="ChEBI" id="CHEBI:30616"/>
    </ligand>
</feature>
<dbReference type="Gene3D" id="3.40.50.620">
    <property type="entry name" value="HUPs"/>
    <property type="match status" value="1"/>
</dbReference>
<protein>
    <recommendedName>
        <fullName evidence="9">Phosphopantetheine adenylyltransferase</fullName>
        <ecNumber evidence="9">2.7.7.3</ecNumber>
    </recommendedName>
    <alternativeName>
        <fullName evidence="9">Dephospho-CoA pyrophosphorylase</fullName>
    </alternativeName>
    <alternativeName>
        <fullName evidence="9">Pantetheine-phosphate adenylyltransferase</fullName>
        <shortName evidence="9">PPAT</shortName>
    </alternativeName>
</protein>
<name>A0A377GVU6_9FUSO</name>
<dbReference type="Proteomes" id="UP000255328">
    <property type="component" value="Unassembled WGS sequence"/>
</dbReference>
<evidence type="ECO:0000256" key="6">
    <source>
        <dbReference type="ARBA" id="ARBA00022842"/>
    </source>
</evidence>
<evidence type="ECO:0000256" key="7">
    <source>
        <dbReference type="ARBA" id="ARBA00022993"/>
    </source>
</evidence>
<dbReference type="GO" id="GO:0015937">
    <property type="term" value="P:coenzyme A biosynthetic process"/>
    <property type="evidence" value="ECO:0007669"/>
    <property type="project" value="UniProtKB-UniRule"/>
</dbReference>
<feature type="site" description="Transition state stabilizer" evidence="9">
    <location>
        <position position="17"/>
    </location>
</feature>
<evidence type="ECO:0000256" key="4">
    <source>
        <dbReference type="ARBA" id="ARBA00022741"/>
    </source>
</evidence>
<dbReference type="NCBIfam" id="TIGR01510">
    <property type="entry name" value="coaD_prev_kdtB"/>
    <property type="match status" value="1"/>
</dbReference>
<feature type="binding site" evidence="9">
    <location>
        <position position="99"/>
    </location>
    <ligand>
        <name>ATP</name>
        <dbReference type="ChEBI" id="CHEBI:30616"/>
    </ligand>
</feature>
<dbReference type="PANTHER" id="PTHR21342">
    <property type="entry name" value="PHOSPHOPANTETHEINE ADENYLYLTRANSFERASE"/>
    <property type="match status" value="1"/>
</dbReference>
<dbReference type="HAMAP" id="MF_00151">
    <property type="entry name" value="PPAT_bact"/>
    <property type="match status" value="1"/>
</dbReference>
<reference evidence="11 12" key="1">
    <citation type="submission" date="2018-06" db="EMBL/GenBank/DDBJ databases">
        <authorList>
            <consortium name="Pathogen Informatics"/>
            <person name="Doyle S."/>
        </authorList>
    </citation>
    <scope>NUCLEOTIDE SEQUENCE [LARGE SCALE GENOMIC DNA]</scope>
    <source>
        <strain evidence="11 12">NCTC10723</strain>
    </source>
</reference>
<feature type="binding site" evidence="9">
    <location>
        <begin position="125"/>
        <end position="131"/>
    </location>
    <ligand>
        <name>ATP</name>
        <dbReference type="ChEBI" id="CHEBI:30616"/>
    </ligand>
</feature>
<evidence type="ECO:0000313" key="11">
    <source>
        <dbReference type="EMBL" id="STO30744.1"/>
    </source>
</evidence>
<dbReference type="EMBL" id="UGGU01000003">
    <property type="protein sequence ID" value="STO30744.1"/>
    <property type="molecule type" value="Genomic_DNA"/>
</dbReference>
<keyword evidence="2 9" id="KW-0808">Transferase</keyword>
<feature type="domain" description="Cytidyltransferase-like" evidence="10">
    <location>
        <begin position="5"/>
        <end position="135"/>
    </location>
</feature>
<evidence type="ECO:0000259" key="10">
    <source>
        <dbReference type="Pfam" id="PF01467"/>
    </source>
</evidence>
<dbReference type="InterPro" id="IPR001980">
    <property type="entry name" value="PPAT"/>
</dbReference>
<evidence type="ECO:0000256" key="5">
    <source>
        <dbReference type="ARBA" id="ARBA00022840"/>
    </source>
</evidence>
<dbReference type="EC" id="2.7.7.3" evidence="9"/>